<dbReference type="GO" id="GO:0016829">
    <property type="term" value="F:lyase activity"/>
    <property type="evidence" value="ECO:0007669"/>
    <property type="project" value="UniProtKB-KW"/>
</dbReference>
<evidence type="ECO:0000256" key="12">
    <source>
        <dbReference type="PIRSR" id="PIRSR000495-1"/>
    </source>
</evidence>
<keyword evidence="15" id="KW-1185">Reference proteome</keyword>
<dbReference type="PROSITE" id="PS51273">
    <property type="entry name" value="GATASE_TYPE_1"/>
    <property type="match status" value="1"/>
</dbReference>
<evidence type="ECO:0000256" key="11">
    <source>
        <dbReference type="HAMAP-Rule" id="MF_00278"/>
    </source>
</evidence>
<evidence type="ECO:0000256" key="1">
    <source>
        <dbReference type="ARBA" id="ARBA00005091"/>
    </source>
</evidence>
<comment type="subunit">
    <text evidence="2 11">Heterodimer of HisH and HisF.</text>
</comment>
<comment type="catalytic activity">
    <reaction evidence="10 11">
        <text>L-glutamine + H2O = L-glutamate + NH4(+)</text>
        <dbReference type="Rhea" id="RHEA:15889"/>
        <dbReference type="ChEBI" id="CHEBI:15377"/>
        <dbReference type="ChEBI" id="CHEBI:28938"/>
        <dbReference type="ChEBI" id="CHEBI:29985"/>
        <dbReference type="ChEBI" id="CHEBI:58359"/>
        <dbReference type="EC" id="3.5.1.2"/>
    </reaction>
</comment>
<feature type="active site" description="Nucleophile" evidence="11 12">
    <location>
        <position position="82"/>
    </location>
</feature>
<keyword evidence="6 11" id="KW-0368">Histidine biosynthesis</keyword>
<dbReference type="InterPro" id="IPR010139">
    <property type="entry name" value="Imidazole-glycPsynth_HisH"/>
</dbReference>
<keyword evidence="4 11" id="KW-0378">Hydrolase</keyword>
<evidence type="ECO:0000256" key="10">
    <source>
        <dbReference type="ARBA" id="ARBA00049534"/>
    </source>
</evidence>
<dbReference type="KEGG" id="euz:DVS28_a2871"/>
<keyword evidence="14" id="KW-0808">Transferase</keyword>
<evidence type="ECO:0000256" key="3">
    <source>
        <dbReference type="ARBA" id="ARBA00022605"/>
    </source>
</evidence>
<dbReference type="GO" id="GO:0000107">
    <property type="term" value="F:imidazoleglycerol-phosphate synthase activity"/>
    <property type="evidence" value="ECO:0007669"/>
    <property type="project" value="UniProtKB-UniRule"/>
</dbReference>
<reference evidence="14 15" key="1">
    <citation type="submission" date="2018-09" db="EMBL/GenBank/DDBJ databases">
        <title>Complete genome sequence of Euzebya sp. DY32-46 isolated from seawater of Pacific Ocean.</title>
        <authorList>
            <person name="Xu L."/>
            <person name="Wu Y.-H."/>
            <person name="Xu X.-W."/>
        </authorList>
    </citation>
    <scope>NUCLEOTIDE SEQUENCE [LARGE SCALE GENOMIC DNA]</scope>
    <source>
        <strain evidence="14 15">DY32-46</strain>
    </source>
</reference>
<dbReference type="InterPro" id="IPR029062">
    <property type="entry name" value="Class_I_gatase-like"/>
</dbReference>
<keyword evidence="7 11" id="KW-0456">Lyase</keyword>
<dbReference type="RefSeq" id="WP_216826036.1">
    <property type="nucleotide sequence ID" value="NZ_CP031165.1"/>
</dbReference>
<name>A0A346XZA3_9ACTN</name>
<dbReference type="InterPro" id="IPR017926">
    <property type="entry name" value="GATASE"/>
</dbReference>
<dbReference type="EMBL" id="CP031165">
    <property type="protein sequence ID" value="AXV07550.1"/>
    <property type="molecule type" value="Genomic_DNA"/>
</dbReference>
<evidence type="ECO:0000256" key="9">
    <source>
        <dbReference type="ARBA" id="ARBA00047838"/>
    </source>
</evidence>
<keyword evidence="11" id="KW-0963">Cytoplasm</keyword>
<dbReference type="Pfam" id="PF00117">
    <property type="entry name" value="GATase"/>
    <property type="match status" value="1"/>
</dbReference>
<keyword evidence="3 11" id="KW-0028">Amino-acid biosynthesis</keyword>
<evidence type="ECO:0000256" key="8">
    <source>
        <dbReference type="ARBA" id="ARBA00025299"/>
    </source>
</evidence>
<accession>A0A346XZA3</accession>
<sequence length="217" mass="23233">MTVTAAVLDYEAGNLRSAEKSLQRVGFETVVTADADRAAEADLVVVPGVGHFGQCVRRFDDAGFAPLIRARVAAEQPVLGICVGMQIMYEGSDEDPGVPGFGFLPGWVRRIPSVTPDGTAVAVPHMGWNVLQARRDDPLLAGIDGERVYFVHSFYADPSDHDHVIAESTYGVPLPAIAREGSVVGTQFHPEKSADVGRQLLANLHDEVSARSTKVPS</sequence>
<dbReference type="PIRSF" id="PIRSF000495">
    <property type="entry name" value="Amidotransf_hisH"/>
    <property type="match status" value="1"/>
</dbReference>
<feature type="active site" evidence="11 12">
    <location>
        <position position="191"/>
    </location>
</feature>
<comment type="subcellular location">
    <subcellularLocation>
        <location evidence="11">Cytoplasm</location>
    </subcellularLocation>
</comment>
<dbReference type="NCBIfam" id="TIGR01855">
    <property type="entry name" value="IMP_synth_hisH"/>
    <property type="match status" value="1"/>
</dbReference>
<dbReference type="Proteomes" id="UP000264006">
    <property type="component" value="Chromosome"/>
</dbReference>
<feature type="active site" evidence="11 12">
    <location>
        <position position="189"/>
    </location>
</feature>
<gene>
    <name evidence="11" type="primary">hisH</name>
    <name evidence="14" type="ORF">DVS28_a2871</name>
</gene>
<organism evidence="14 15">
    <name type="scientific">Euzebya pacifica</name>
    <dbReference type="NCBI Taxonomy" id="1608957"/>
    <lineage>
        <taxon>Bacteria</taxon>
        <taxon>Bacillati</taxon>
        <taxon>Actinomycetota</taxon>
        <taxon>Nitriliruptoria</taxon>
        <taxon>Euzebyales</taxon>
    </lineage>
</organism>
<evidence type="ECO:0000259" key="13">
    <source>
        <dbReference type="Pfam" id="PF00117"/>
    </source>
</evidence>
<dbReference type="AlphaFoldDB" id="A0A346XZA3"/>
<evidence type="ECO:0000256" key="2">
    <source>
        <dbReference type="ARBA" id="ARBA00011152"/>
    </source>
</evidence>
<dbReference type="SUPFAM" id="SSF52317">
    <property type="entry name" value="Class I glutamine amidotransferase-like"/>
    <property type="match status" value="1"/>
</dbReference>
<keyword evidence="5 11" id="KW-0315">Glutamine amidotransferase</keyword>
<evidence type="ECO:0000256" key="5">
    <source>
        <dbReference type="ARBA" id="ARBA00022962"/>
    </source>
</evidence>
<dbReference type="HAMAP" id="MF_00278">
    <property type="entry name" value="HisH"/>
    <property type="match status" value="1"/>
</dbReference>
<dbReference type="PANTHER" id="PTHR42701:SF1">
    <property type="entry name" value="IMIDAZOLE GLYCEROL PHOSPHATE SYNTHASE SUBUNIT HISH"/>
    <property type="match status" value="1"/>
</dbReference>
<dbReference type="GO" id="GO:0005737">
    <property type="term" value="C:cytoplasm"/>
    <property type="evidence" value="ECO:0007669"/>
    <property type="project" value="UniProtKB-SubCell"/>
</dbReference>
<comment type="pathway">
    <text evidence="1 11">Amino-acid biosynthesis; L-histidine biosynthesis; L-histidine from 5-phospho-alpha-D-ribose 1-diphosphate: step 5/9.</text>
</comment>
<evidence type="ECO:0000256" key="7">
    <source>
        <dbReference type="ARBA" id="ARBA00023239"/>
    </source>
</evidence>
<dbReference type="UniPathway" id="UPA00031">
    <property type="reaction ID" value="UER00010"/>
</dbReference>
<evidence type="ECO:0000313" key="15">
    <source>
        <dbReference type="Proteomes" id="UP000264006"/>
    </source>
</evidence>
<evidence type="ECO:0000313" key="14">
    <source>
        <dbReference type="EMBL" id="AXV07550.1"/>
    </source>
</evidence>
<proteinExistence type="inferred from homology"/>
<comment type="catalytic activity">
    <reaction evidence="9 11">
        <text>5-[(5-phospho-1-deoxy-D-ribulos-1-ylimino)methylamino]-1-(5-phospho-beta-D-ribosyl)imidazole-4-carboxamide + L-glutamine = D-erythro-1-(imidazol-4-yl)glycerol 3-phosphate + 5-amino-1-(5-phospho-beta-D-ribosyl)imidazole-4-carboxamide + L-glutamate + H(+)</text>
        <dbReference type="Rhea" id="RHEA:24793"/>
        <dbReference type="ChEBI" id="CHEBI:15378"/>
        <dbReference type="ChEBI" id="CHEBI:29985"/>
        <dbReference type="ChEBI" id="CHEBI:58278"/>
        <dbReference type="ChEBI" id="CHEBI:58359"/>
        <dbReference type="ChEBI" id="CHEBI:58475"/>
        <dbReference type="ChEBI" id="CHEBI:58525"/>
        <dbReference type="EC" id="4.3.2.10"/>
    </reaction>
</comment>
<evidence type="ECO:0000256" key="4">
    <source>
        <dbReference type="ARBA" id="ARBA00022801"/>
    </source>
</evidence>
<dbReference type="EC" id="4.3.2.10" evidence="11"/>
<evidence type="ECO:0000256" key="6">
    <source>
        <dbReference type="ARBA" id="ARBA00023102"/>
    </source>
</evidence>
<dbReference type="Gene3D" id="3.40.50.880">
    <property type="match status" value="1"/>
</dbReference>
<comment type="function">
    <text evidence="8 11">IGPS catalyzes the conversion of PRFAR and glutamine to IGP, AICAR and glutamate. The HisH subunit catalyzes the hydrolysis of glutamine to glutamate and ammonia as part of the synthesis of IGP and AICAR. The resulting ammonia molecule is channeled to the active site of HisF.</text>
</comment>
<dbReference type="PANTHER" id="PTHR42701">
    <property type="entry name" value="IMIDAZOLE GLYCEROL PHOSPHATE SYNTHASE SUBUNIT HISH"/>
    <property type="match status" value="1"/>
</dbReference>
<dbReference type="GO" id="GO:0004359">
    <property type="term" value="F:glutaminase activity"/>
    <property type="evidence" value="ECO:0007669"/>
    <property type="project" value="UniProtKB-EC"/>
</dbReference>
<feature type="domain" description="Glutamine amidotransferase" evidence="13">
    <location>
        <begin position="7"/>
        <end position="199"/>
    </location>
</feature>
<dbReference type="CDD" id="cd01748">
    <property type="entry name" value="GATase1_IGP_Synthase"/>
    <property type="match status" value="1"/>
</dbReference>
<dbReference type="EC" id="3.5.1.2" evidence="11"/>
<protein>
    <recommendedName>
        <fullName evidence="11">Imidazole glycerol phosphate synthase subunit HisH</fullName>
        <ecNumber evidence="11">4.3.2.10</ecNumber>
    </recommendedName>
    <alternativeName>
        <fullName evidence="11">IGP synthase glutaminase subunit</fullName>
        <ecNumber evidence="11">3.5.1.2</ecNumber>
    </alternativeName>
    <alternativeName>
        <fullName evidence="11">IGP synthase subunit HisH</fullName>
    </alternativeName>
    <alternativeName>
        <fullName evidence="11">ImGP synthase subunit HisH</fullName>
        <shortName evidence="11">IGPS subunit HisH</shortName>
    </alternativeName>
</protein>
<dbReference type="GO" id="GO:0000105">
    <property type="term" value="P:L-histidine biosynthetic process"/>
    <property type="evidence" value="ECO:0007669"/>
    <property type="project" value="UniProtKB-UniRule"/>
</dbReference>